<name>A0A1L7WRM7_9HELO</name>
<protein>
    <recommendedName>
        <fullName evidence="4">7alpha-cephem-methoxylase P8 chain</fullName>
    </recommendedName>
</protein>
<accession>A0A1L7WRM7</accession>
<dbReference type="GO" id="GO:0016491">
    <property type="term" value="F:oxidoreductase activity"/>
    <property type="evidence" value="ECO:0007669"/>
    <property type="project" value="InterPro"/>
</dbReference>
<evidence type="ECO:0000256" key="1">
    <source>
        <dbReference type="ARBA" id="ARBA00023604"/>
    </source>
</evidence>
<evidence type="ECO:0008006" key="4">
    <source>
        <dbReference type="Google" id="ProtNLM"/>
    </source>
</evidence>
<dbReference type="PANTHER" id="PTHR34598">
    <property type="entry name" value="BLL6449 PROTEIN"/>
    <property type="match status" value="1"/>
</dbReference>
<dbReference type="NCBIfam" id="NF041278">
    <property type="entry name" value="CmcJ_NvfI_EfuI"/>
    <property type="match status" value="1"/>
</dbReference>
<proteinExistence type="inferred from homology"/>
<evidence type="ECO:0000313" key="3">
    <source>
        <dbReference type="Proteomes" id="UP000184330"/>
    </source>
</evidence>
<keyword evidence="3" id="KW-1185">Reference proteome</keyword>
<dbReference type="Proteomes" id="UP000184330">
    <property type="component" value="Unassembled WGS sequence"/>
</dbReference>
<sequence length="287" mass="33445">MPAVEASLEYLQKLPLYEEEKPYWCFLPPHEGFDPDVQRVDNLEFEHHRGITIQDIREWNPAPQIEECGFQVLSHRSNFRCFQEAKDVEEYRLETEQHLKEVMEAAYVKCYDSRLRKNVPFERSELDLNDLLMLEGPARGAHNEGLDITIVSGPEVITRYLPMDVQKRFLCPGYRFRIVKPLALCDSRSVDPDDLVAADRIIPNGVGEVYYLTHSPKHKWFWLEKQTPSELLAFVMYDTKPGSHARFCPHVSFVNPRSPEGASPRESIETRSIVITRERDEDEKCYS</sequence>
<evidence type="ECO:0000313" key="2">
    <source>
        <dbReference type="EMBL" id="CZR55426.1"/>
    </source>
</evidence>
<dbReference type="AlphaFoldDB" id="A0A1L7WRM7"/>
<gene>
    <name evidence="2" type="ORF">PAC_05314</name>
</gene>
<dbReference type="STRING" id="576137.A0A1L7WRM7"/>
<dbReference type="OrthoDB" id="412788at2759"/>
<dbReference type="InterPro" id="IPR044053">
    <property type="entry name" value="AsaB-like"/>
</dbReference>
<reference evidence="2 3" key="1">
    <citation type="submission" date="2016-03" db="EMBL/GenBank/DDBJ databases">
        <authorList>
            <person name="Ploux O."/>
        </authorList>
    </citation>
    <scope>NUCLEOTIDE SEQUENCE [LARGE SCALE GENOMIC DNA]</scope>
    <source>
        <strain evidence="2 3">UAMH 11012</strain>
    </source>
</reference>
<dbReference type="EMBL" id="FJOG01000006">
    <property type="protein sequence ID" value="CZR55426.1"/>
    <property type="molecule type" value="Genomic_DNA"/>
</dbReference>
<dbReference type="PANTHER" id="PTHR34598:SF3">
    <property type="entry name" value="OXIDOREDUCTASE AN1597"/>
    <property type="match status" value="1"/>
</dbReference>
<comment type="similarity">
    <text evidence="1">Belongs to the asaB hydroxylase/desaturase family.</text>
</comment>
<organism evidence="2 3">
    <name type="scientific">Phialocephala subalpina</name>
    <dbReference type="NCBI Taxonomy" id="576137"/>
    <lineage>
        <taxon>Eukaryota</taxon>
        <taxon>Fungi</taxon>
        <taxon>Dikarya</taxon>
        <taxon>Ascomycota</taxon>
        <taxon>Pezizomycotina</taxon>
        <taxon>Leotiomycetes</taxon>
        <taxon>Helotiales</taxon>
        <taxon>Mollisiaceae</taxon>
        <taxon>Phialocephala</taxon>
        <taxon>Phialocephala fortinii species complex</taxon>
    </lineage>
</organism>